<evidence type="ECO:0000256" key="1">
    <source>
        <dbReference type="ARBA" id="ARBA00004123"/>
    </source>
</evidence>
<evidence type="ECO:0000256" key="6">
    <source>
        <dbReference type="ARBA" id="ARBA00023242"/>
    </source>
</evidence>
<evidence type="ECO:0000256" key="9">
    <source>
        <dbReference type="SAM" id="MobiDB-lite"/>
    </source>
</evidence>
<feature type="compositionally biased region" description="Low complexity" evidence="9">
    <location>
        <begin position="37"/>
        <end position="51"/>
    </location>
</feature>
<dbReference type="Gene3D" id="3.30.160.60">
    <property type="entry name" value="Classic Zinc Finger"/>
    <property type="match status" value="3"/>
</dbReference>
<accession>A0A8S0VV15</accession>
<protein>
    <recommendedName>
        <fullName evidence="10">C2H2-type domain-containing protein</fullName>
    </recommendedName>
</protein>
<keyword evidence="12" id="KW-1185">Reference proteome</keyword>
<keyword evidence="4 7" id="KW-0863">Zinc-finger</keyword>
<organism evidence="11 12">
    <name type="scientific">Cyclocybe aegerita</name>
    <name type="common">Black poplar mushroom</name>
    <name type="synonym">Agrocybe aegerita</name>
    <dbReference type="NCBI Taxonomy" id="1973307"/>
    <lineage>
        <taxon>Eukaryota</taxon>
        <taxon>Fungi</taxon>
        <taxon>Dikarya</taxon>
        <taxon>Basidiomycota</taxon>
        <taxon>Agaricomycotina</taxon>
        <taxon>Agaricomycetes</taxon>
        <taxon>Agaricomycetidae</taxon>
        <taxon>Agaricales</taxon>
        <taxon>Agaricineae</taxon>
        <taxon>Bolbitiaceae</taxon>
        <taxon>Cyclocybe</taxon>
    </lineage>
</organism>
<evidence type="ECO:0000256" key="3">
    <source>
        <dbReference type="ARBA" id="ARBA00022737"/>
    </source>
</evidence>
<dbReference type="GO" id="GO:0000981">
    <property type="term" value="F:DNA-binding transcription factor activity, RNA polymerase II-specific"/>
    <property type="evidence" value="ECO:0007669"/>
    <property type="project" value="TreeGrafter"/>
</dbReference>
<feature type="domain" description="C2H2-type" evidence="10">
    <location>
        <begin position="141"/>
        <end position="173"/>
    </location>
</feature>
<feature type="region of interest" description="Disordered" evidence="9">
    <location>
        <begin position="419"/>
        <end position="465"/>
    </location>
</feature>
<dbReference type="SUPFAM" id="SSF57667">
    <property type="entry name" value="beta-beta-alpha zinc fingers"/>
    <property type="match status" value="2"/>
</dbReference>
<sequence length="465" mass="50231">MFILILPATVVEKHEVPDEDTAMVRGSRRGKNAVQPTTDTANATAGTSTSGPPLPNVPSPSPASSDSSDAEDVSNMSEMHAESSHGYSASRPASPSQPGEGPEQEDSVTCQWGECGVVFTHLPTLIDHIHNEHIGVHKSNYTCEWATCGRRGIPQTSRFALISHIRSHTGEKPFICVLPECDKSFTRSDALAKHMRLQHNISPPAPGRGGSRKRKRGADDNTTQGTSTPVPVSTPLPSMPPASAFNKFKVEPNTPSEHIDSELGGDVKHDYFTPAASGRGGKASNANGRQTRRPRQSALQNEVHTPTPEETGPAQGGGEEEDGYASSSSDVLPPYLQAQYDEATGLVLGCTPAKAMYLLMKAKERYAVEQRDILEEELRRMRAELERERDEKEVALDDLLYQTLGPEAGLLMPPAYPHDRLSSHSHSHSHPAPLPLHPGAGYPMGPNDPYAMPIMQNGSSSRVRG</sequence>
<evidence type="ECO:0000256" key="4">
    <source>
        <dbReference type="ARBA" id="ARBA00022771"/>
    </source>
</evidence>
<feature type="coiled-coil region" evidence="8">
    <location>
        <begin position="371"/>
        <end position="402"/>
    </location>
</feature>
<evidence type="ECO:0000256" key="2">
    <source>
        <dbReference type="ARBA" id="ARBA00022723"/>
    </source>
</evidence>
<evidence type="ECO:0000256" key="8">
    <source>
        <dbReference type="SAM" id="Coils"/>
    </source>
</evidence>
<feature type="domain" description="C2H2-type" evidence="10">
    <location>
        <begin position="174"/>
        <end position="204"/>
    </location>
</feature>
<dbReference type="GO" id="GO:0000978">
    <property type="term" value="F:RNA polymerase II cis-regulatory region sequence-specific DNA binding"/>
    <property type="evidence" value="ECO:0007669"/>
    <property type="project" value="TreeGrafter"/>
</dbReference>
<keyword evidence="6" id="KW-0539">Nucleus</keyword>
<dbReference type="InterPro" id="IPR013087">
    <property type="entry name" value="Znf_C2H2_type"/>
</dbReference>
<dbReference type="AlphaFoldDB" id="A0A8S0VV15"/>
<evidence type="ECO:0000259" key="10">
    <source>
        <dbReference type="PROSITE" id="PS50157"/>
    </source>
</evidence>
<evidence type="ECO:0000313" key="11">
    <source>
        <dbReference type="EMBL" id="CAA7271250.1"/>
    </source>
</evidence>
<feature type="compositionally biased region" description="Polar residues" evidence="9">
    <location>
        <begin position="85"/>
        <end position="97"/>
    </location>
</feature>
<dbReference type="Pfam" id="PF23561">
    <property type="entry name" value="zf-C2H2_15"/>
    <property type="match status" value="1"/>
</dbReference>
<feature type="region of interest" description="Disordered" evidence="9">
    <location>
        <begin position="196"/>
        <end position="330"/>
    </location>
</feature>
<dbReference type="Pfam" id="PF00096">
    <property type="entry name" value="zf-C2H2"/>
    <property type="match status" value="1"/>
</dbReference>
<feature type="compositionally biased region" description="Pro residues" evidence="9">
    <location>
        <begin position="52"/>
        <end position="61"/>
    </location>
</feature>
<keyword evidence="3" id="KW-0677">Repeat</keyword>
<keyword evidence="2" id="KW-0479">Metal-binding</keyword>
<name>A0A8S0VV15_CYCAE</name>
<dbReference type="InterPro" id="IPR043359">
    <property type="entry name" value="GLI-like"/>
</dbReference>
<dbReference type="PANTHER" id="PTHR45718">
    <property type="entry name" value="TRANSCRIPTIONAL ACTIVATOR CUBITUS INTERRUPTUS"/>
    <property type="match status" value="1"/>
</dbReference>
<comment type="subcellular location">
    <subcellularLocation>
        <location evidence="1">Nucleus</location>
    </subcellularLocation>
</comment>
<feature type="region of interest" description="Disordered" evidence="9">
    <location>
        <begin position="17"/>
        <end position="108"/>
    </location>
</feature>
<keyword evidence="8" id="KW-0175">Coiled coil</keyword>
<dbReference type="PANTHER" id="PTHR45718:SF4">
    <property type="entry name" value="TRANSCRIPTIONAL ACTIVATOR CUBITUS INTERRUPTUS"/>
    <property type="match status" value="1"/>
</dbReference>
<dbReference type="InterPro" id="IPR056436">
    <property type="entry name" value="Znf-C2H2_ZIC1-5/GLI1-3-like"/>
</dbReference>
<proteinExistence type="predicted"/>
<dbReference type="Proteomes" id="UP000467700">
    <property type="component" value="Unassembled WGS sequence"/>
</dbReference>
<comment type="caution">
    <text evidence="11">The sequence shown here is derived from an EMBL/GenBank/DDBJ whole genome shotgun (WGS) entry which is preliminary data.</text>
</comment>
<dbReference type="PROSITE" id="PS00028">
    <property type="entry name" value="ZINC_FINGER_C2H2_1"/>
    <property type="match status" value="2"/>
</dbReference>
<evidence type="ECO:0000256" key="5">
    <source>
        <dbReference type="ARBA" id="ARBA00022833"/>
    </source>
</evidence>
<dbReference type="GO" id="GO:0008270">
    <property type="term" value="F:zinc ion binding"/>
    <property type="evidence" value="ECO:0007669"/>
    <property type="project" value="UniProtKB-KW"/>
</dbReference>
<feature type="domain" description="C2H2-type" evidence="10">
    <location>
        <begin position="108"/>
        <end position="138"/>
    </location>
</feature>
<dbReference type="FunFam" id="3.30.160.60:FF:000201">
    <property type="entry name" value="C2H2 finger domain protein (Gli3)"/>
    <property type="match status" value="1"/>
</dbReference>
<feature type="compositionally biased region" description="Polar residues" evidence="9">
    <location>
        <begin position="456"/>
        <end position="465"/>
    </location>
</feature>
<dbReference type="PROSITE" id="PS50157">
    <property type="entry name" value="ZINC_FINGER_C2H2_2"/>
    <property type="match status" value="3"/>
</dbReference>
<feature type="compositionally biased region" description="Basic and acidic residues" evidence="9">
    <location>
        <begin position="257"/>
        <end position="271"/>
    </location>
</feature>
<keyword evidence="5" id="KW-0862">Zinc</keyword>
<dbReference type="EMBL" id="CACVBS010000102">
    <property type="protein sequence ID" value="CAA7271250.1"/>
    <property type="molecule type" value="Genomic_DNA"/>
</dbReference>
<evidence type="ECO:0000256" key="7">
    <source>
        <dbReference type="PROSITE-ProRule" id="PRU00042"/>
    </source>
</evidence>
<evidence type="ECO:0000313" key="12">
    <source>
        <dbReference type="Proteomes" id="UP000467700"/>
    </source>
</evidence>
<dbReference type="SMART" id="SM00355">
    <property type="entry name" value="ZnF_C2H2"/>
    <property type="match status" value="3"/>
</dbReference>
<reference evidence="11 12" key="1">
    <citation type="submission" date="2020-01" db="EMBL/GenBank/DDBJ databases">
        <authorList>
            <person name="Gupta K D."/>
        </authorList>
    </citation>
    <scope>NUCLEOTIDE SEQUENCE [LARGE SCALE GENOMIC DNA]</scope>
</reference>
<gene>
    <name evidence="11" type="ORF">AAE3_LOCUS13481</name>
</gene>
<dbReference type="InterPro" id="IPR036236">
    <property type="entry name" value="Znf_C2H2_sf"/>
</dbReference>
<dbReference type="OrthoDB" id="3437960at2759"/>
<dbReference type="GO" id="GO:0005634">
    <property type="term" value="C:nucleus"/>
    <property type="evidence" value="ECO:0007669"/>
    <property type="project" value="UniProtKB-SubCell"/>
</dbReference>